<gene>
    <name evidence="1" type="ORF">EYF80_026863</name>
</gene>
<protein>
    <submittedName>
        <fullName evidence="1">Uncharacterized protein</fullName>
    </submittedName>
</protein>
<evidence type="ECO:0000313" key="2">
    <source>
        <dbReference type="Proteomes" id="UP000314294"/>
    </source>
</evidence>
<dbReference type="EMBL" id="SRLO01000284">
    <property type="protein sequence ID" value="TNN62911.1"/>
    <property type="molecule type" value="Genomic_DNA"/>
</dbReference>
<proteinExistence type="predicted"/>
<keyword evidence="2" id="KW-1185">Reference proteome</keyword>
<dbReference type="Proteomes" id="UP000314294">
    <property type="component" value="Unassembled WGS sequence"/>
</dbReference>
<evidence type="ECO:0000313" key="1">
    <source>
        <dbReference type="EMBL" id="TNN62911.1"/>
    </source>
</evidence>
<dbReference type="AlphaFoldDB" id="A0A4Z2HBA6"/>
<sequence>MPRRTCCGSFDVDCIFVHRQAAKLSSDGSFGRFVQRRQAKYRRMHGVFVTVKVLRPLTVTTLFQEEGVAIYHLREIT</sequence>
<accession>A0A4Z2HBA6</accession>
<reference evidence="1 2" key="1">
    <citation type="submission" date="2019-03" db="EMBL/GenBank/DDBJ databases">
        <title>First draft genome of Liparis tanakae, snailfish: a comprehensive survey of snailfish specific genes.</title>
        <authorList>
            <person name="Kim W."/>
            <person name="Song I."/>
            <person name="Jeong J.-H."/>
            <person name="Kim D."/>
            <person name="Kim S."/>
            <person name="Ryu S."/>
            <person name="Song J.Y."/>
            <person name="Lee S.K."/>
        </authorList>
    </citation>
    <scope>NUCLEOTIDE SEQUENCE [LARGE SCALE GENOMIC DNA]</scope>
    <source>
        <tissue evidence="1">Muscle</tissue>
    </source>
</reference>
<name>A0A4Z2HBA6_9TELE</name>
<organism evidence="1 2">
    <name type="scientific">Liparis tanakae</name>
    <name type="common">Tanaka's snailfish</name>
    <dbReference type="NCBI Taxonomy" id="230148"/>
    <lineage>
        <taxon>Eukaryota</taxon>
        <taxon>Metazoa</taxon>
        <taxon>Chordata</taxon>
        <taxon>Craniata</taxon>
        <taxon>Vertebrata</taxon>
        <taxon>Euteleostomi</taxon>
        <taxon>Actinopterygii</taxon>
        <taxon>Neopterygii</taxon>
        <taxon>Teleostei</taxon>
        <taxon>Neoteleostei</taxon>
        <taxon>Acanthomorphata</taxon>
        <taxon>Eupercaria</taxon>
        <taxon>Perciformes</taxon>
        <taxon>Cottioidei</taxon>
        <taxon>Cottales</taxon>
        <taxon>Liparidae</taxon>
        <taxon>Liparis</taxon>
    </lineage>
</organism>
<comment type="caution">
    <text evidence="1">The sequence shown here is derived from an EMBL/GenBank/DDBJ whole genome shotgun (WGS) entry which is preliminary data.</text>
</comment>